<evidence type="ECO:0000313" key="8">
    <source>
        <dbReference type="EMBL" id="VFT93335.1"/>
    </source>
</evidence>
<dbReference type="InterPro" id="IPR052788">
    <property type="entry name" value="RING-type_E3_ligase_ATL"/>
</dbReference>
<gene>
    <name evidence="9" type="primary">Aste57867_16566</name>
    <name evidence="8" type="synonym">Aste57867_16562</name>
    <name evidence="6" type="ORF">As57867_016505</name>
    <name evidence="7" type="ORF">As57867_016509</name>
    <name evidence="8" type="ORF">ASTE57867_16562</name>
    <name evidence="9" type="ORF">ASTE57867_16566</name>
</gene>
<dbReference type="InterPro" id="IPR001841">
    <property type="entry name" value="Znf_RING"/>
</dbReference>
<keyword evidence="10" id="KW-1185">Reference proteome</keyword>
<dbReference type="EMBL" id="CAADRA010005916">
    <property type="protein sequence ID" value="VFT93339.1"/>
    <property type="molecule type" value="Genomic_DNA"/>
</dbReference>
<dbReference type="AlphaFoldDB" id="A0A485L6Z4"/>
<evidence type="ECO:0000313" key="6">
    <source>
        <dbReference type="EMBL" id="KAF0692351.1"/>
    </source>
</evidence>
<keyword evidence="1" id="KW-0479">Metal-binding</keyword>
<dbReference type="SMART" id="SM00184">
    <property type="entry name" value="RING"/>
    <property type="match status" value="1"/>
</dbReference>
<dbReference type="InterPro" id="IPR013083">
    <property type="entry name" value="Znf_RING/FYVE/PHD"/>
</dbReference>
<dbReference type="EMBL" id="VJMH01005895">
    <property type="protein sequence ID" value="KAF0692355.1"/>
    <property type="molecule type" value="Genomic_DNA"/>
</dbReference>
<sequence>MTTNTSSEVNVRLTVSYPVPLNHSIPDVLDVFRGASWVQHVVGQVIPYLKSSTPAKKDIQLASVAVAFADDNEECSICMASMVNDDCVALACDHRFHRRCVTAWLNMKSTCPTCRFQYENEFAGKYTFRAIETTLVVDDETRLVSGQVVQAIVHATLAPVDDQGMADRLFPFEILAKVGTPDQLKRQRSLS</sequence>
<dbReference type="PROSITE" id="PS50089">
    <property type="entry name" value="ZF_RING_2"/>
    <property type="match status" value="1"/>
</dbReference>
<dbReference type="EMBL" id="CAADRA010005916">
    <property type="protein sequence ID" value="VFT93335.1"/>
    <property type="molecule type" value="Genomic_DNA"/>
</dbReference>
<organism evidence="9 10">
    <name type="scientific">Aphanomyces stellatus</name>
    <dbReference type="NCBI Taxonomy" id="120398"/>
    <lineage>
        <taxon>Eukaryota</taxon>
        <taxon>Sar</taxon>
        <taxon>Stramenopiles</taxon>
        <taxon>Oomycota</taxon>
        <taxon>Saprolegniomycetes</taxon>
        <taxon>Saprolegniales</taxon>
        <taxon>Verrucalvaceae</taxon>
        <taxon>Aphanomyces</taxon>
    </lineage>
</organism>
<evidence type="ECO:0000313" key="10">
    <source>
        <dbReference type="Proteomes" id="UP000332933"/>
    </source>
</evidence>
<evidence type="ECO:0000256" key="1">
    <source>
        <dbReference type="ARBA" id="ARBA00022723"/>
    </source>
</evidence>
<evidence type="ECO:0000259" key="5">
    <source>
        <dbReference type="PROSITE" id="PS50089"/>
    </source>
</evidence>
<reference evidence="9 10" key="1">
    <citation type="submission" date="2019-03" db="EMBL/GenBank/DDBJ databases">
        <authorList>
            <person name="Gaulin E."/>
            <person name="Dumas B."/>
        </authorList>
    </citation>
    <scope>NUCLEOTIDE SEQUENCE [LARGE SCALE GENOMIC DNA]</scope>
    <source>
        <strain evidence="9">CBS 568.67</strain>
    </source>
</reference>
<evidence type="ECO:0000256" key="2">
    <source>
        <dbReference type="ARBA" id="ARBA00022771"/>
    </source>
</evidence>
<evidence type="ECO:0000313" key="9">
    <source>
        <dbReference type="EMBL" id="VFT93339.1"/>
    </source>
</evidence>
<dbReference type="GO" id="GO:0008270">
    <property type="term" value="F:zinc ion binding"/>
    <property type="evidence" value="ECO:0007669"/>
    <property type="project" value="UniProtKB-KW"/>
</dbReference>
<dbReference type="Gene3D" id="3.30.40.10">
    <property type="entry name" value="Zinc/RING finger domain, C3HC4 (zinc finger)"/>
    <property type="match status" value="1"/>
</dbReference>
<dbReference type="PANTHER" id="PTHR45798:SF97">
    <property type="entry name" value="ALCOHOL-SENSITIVE RING FINGER PROTEIN 1"/>
    <property type="match status" value="1"/>
</dbReference>
<accession>A0A485L6Z4</accession>
<keyword evidence="3" id="KW-0862">Zinc</keyword>
<protein>
    <submittedName>
        <fullName evidence="8">Aste57867_16562 protein</fullName>
    </submittedName>
    <submittedName>
        <fullName evidence="9">Aste57867_16566 protein</fullName>
    </submittedName>
</protein>
<dbReference type="EMBL" id="VJMH01005895">
    <property type="protein sequence ID" value="KAF0692351.1"/>
    <property type="molecule type" value="Genomic_DNA"/>
</dbReference>
<keyword evidence="2 4" id="KW-0863">Zinc-finger</keyword>
<dbReference type="OrthoDB" id="913599at2759"/>
<dbReference type="SUPFAM" id="SSF57850">
    <property type="entry name" value="RING/U-box"/>
    <property type="match status" value="1"/>
</dbReference>
<dbReference type="Pfam" id="PF13639">
    <property type="entry name" value="zf-RING_2"/>
    <property type="match status" value="1"/>
</dbReference>
<feature type="domain" description="RING-type" evidence="5">
    <location>
        <begin position="75"/>
        <end position="115"/>
    </location>
</feature>
<proteinExistence type="predicted"/>
<name>A0A485L6Z4_9STRA</name>
<reference evidence="6" key="2">
    <citation type="submission" date="2019-06" db="EMBL/GenBank/DDBJ databases">
        <title>Genomics analysis of Aphanomyces spp. identifies a new class of oomycete effector associated with host adaptation.</title>
        <authorList>
            <person name="Gaulin E."/>
        </authorList>
    </citation>
    <scope>NUCLEOTIDE SEQUENCE</scope>
    <source>
        <strain evidence="6">CBS 578.67</strain>
    </source>
</reference>
<evidence type="ECO:0000256" key="4">
    <source>
        <dbReference type="PROSITE-ProRule" id="PRU00175"/>
    </source>
</evidence>
<evidence type="ECO:0000313" key="7">
    <source>
        <dbReference type="EMBL" id="KAF0692355.1"/>
    </source>
</evidence>
<dbReference type="Proteomes" id="UP000332933">
    <property type="component" value="Unassembled WGS sequence"/>
</dbReference>
<evidence type="ECO:0000256" key="3">
    <source>
        <dbReference type="ARBA" id="ARBA00022833"/>
    </source>
</evidence>
<dbReference type="PANTHER" id="PTHR45798">
    <property type="entry name" value="RING-H2 FINGER PROTEIN ATL61-RELATED-RELATED"/>
    <property type="match status" value="1"/>
</dbReference>